<evidence type="ECO:0000313" key="1">
    <source>
        <dbReference type="EMBL" id="KKL44771.1"/>
    </source>
</evidence>
<proteinExistence type="predicted"/>
<comment type="caution">
    <text evidence="1">The sequence shown here is derived from an EMBL/GenBank/DDBJ whole genome shotgun (WGS) entry which is preliminary data.</text>
</comment>
<dbReference type="AlphaFoldDB" id="A0A0F9CTM0"/>
<dbReference type="EMBL" id="LAZR01034637">
    <property type="protein sequence ID" value="KKL44771.1"/>
    <property type="molecule type" value="Genomic_DNA"/>
</dbReference>
<protein>
    <submittedName>
        <fullName evidence="1">Uncharacterized protein</fullName>
    </submittedName>
</protein>
<name>A0A0F9CTM0_9ZZZZ</name>
<organism evidence="1">
    <name type="scientific">marine sediment metagenome</name>
    <dbReference type="NCBI Taxonomy" id="412755"/>
    <lineage>
        <taxon>unclassified sequences</taxon>
        <taxon>metagenomes</taxon>
        <taxon>ecological metagenomes</taxon>
    </lineage>
</organism>
<sequence>MPQIKPIDIVAPGAFGLNTEKGALLLKPQWATVALNMVINRSGRASSRLGWNDQTTNPISGTKQIDVLHEYLTEAGVSQIITCADNKIYKDIDDYTDAGNDITNASAGTADHWQFLNFNGKLLGFQRGQTPITRTSSDFADASYSGTGPDGNCAVAAFGRIWAADADLQTVRISALLDETDYQIASGGATIDMSSVWTNGMDEIVAIAAMGGTLIVFGKNHIVLWADGSGSEIGLSPARMQVVDTIEGTGCIARDSIQATGEGDLIFLSRHGIQSLGRVIQSKSNPTVSLTKNVRSMILEVIGTQRTADSEFDQVRSTHSPE</sequence>
<feature type="non-terminal residue" evidence="1">
    <location>
        <position position="322"/>
    </location>
</feature>
<reference evidence="1" key="1">
    <citation type="journal article" date="2015" name="Nature">
        <title>Complex archaea that bridge the gap between prokaryotes and eukaryotes.</title>
        <authorList>
            <person name="Spang A."/>
            <person name="Saw J.H."/>
            <person name="Jorgensen S.L."/>
            <person name="Zaremba-Niedzwiedzka K."/>
            <person name="Martijn J."/>
            <person name="Lind A.E."/>
            <person name="van Eijk R."/>
            <person name="Schleper C."/>
            <person name="Guy L."/>
            <person name="Ettema T.J."/>
        </authorList>
    </citation>
    <scope>NUCLEOTIDE SEQUENCE</scope>
</reference>
<accession>A0A0F9CTM0</accession>
<gene>
    <name evidence="1" type="ORF">LCGC14_2362360</name>
</gene>